<dbReference type="EMBL" id="CP064787">
    <property type="protein sequence ID" value="QSG07392.1"/>
    <property type="molecule type" value="Genomic_DNA"/>
</dbReference>
<proteinExistence type="predicted"/>
<name>A0A897N315_9EURY</name>
<dbReference type="Proteomes" id="UP000663525">
    <property type="component" value="Chromosome"/>
</dbReference>
<accession>A0A897N315</accession>
<dbReference type="AlphaFoldDB" id="A0A897N315"/>
<dbReference type="SUPFAM" id="SSF57938">
    <property type="entry name" value="DnaJ/Hsp40 cysteine-rich domain"/>
    <property type="match status" value="1"/>
</dbReference>
<gene>
    <name evidence="1" type="ORF">HSR121_3083</name>
</gene>
<protein>
    <recommendedName>
        <fullName evidence="3">Molecular chaperone DnaJ</fullName>
    </recommendedName>
</protein>
<dbReference type="Gene3D" id="6.20.20.10">
    <property type="match status" value="1"/>
</dbReference>
<organism evidence="1 2">
    <name type="scientific">Halapricum desulfuricans</name>
    <dbReference type="NCBI Taxonomy" id="2841257"/>
    <lineage>
        <taxon>Archaea</taxon>
        <taxon>Methanobacteriati</taxon>
        <taxon>Methanobacteriota</taxon>
        <taxon>Stenosarchaea group</taxon>
        <taxon>Halobacteria</taxon>
        <taxon>Halobacteriales</taxon>
        <taxon>Haloarculaceae</taxon>
        <taxon>Halapricum</taxon>
    </lineage>
</organism>
<dbReference type="InterPro" id="IPR036410">
    <property type="entry name" value="HSP_DnaJ_Cys-rich_dom_sf"/>
</dbReference>
<reference evidence="1" key="1">
    <citation type="submission" date="2020-11" db="EMBL/GenBank/DDBJ databases">
        <title>Carbohydrate-dependent, anaerobic sulfur respiration: A novel catabolism in halophilic archaea.</title>
        <authorList>
            <person name="Sorokin D.Y."/>
            <person name="Messina E."/>
            <person name="Smedile F."/>
            <person name="La Cono V."/>
            <person name="Hallsworth J.E."/>
            <person name="Yakimov M.M."/>
        </authorList>
    </citation>
    <scope>NUCLEOTIDE SEQUENCE</scope>
    <source>
        <strain evidence="1">HSR12-1</strain>
    </source>
</reference>
<evidence type="ECO:0008006" key="3">
    <source>
        <dbReference type="Google" id="ProtNLM"/>
    </source>
</evidence>
<evidence type="ECO:0000313" key="2">
    <source>
        <dbReference type="Proteomes" id="UP000663525"/>
    </source>
</evidence>
<evidence type="ECO:0000313" key="1">
    <source>
        <dbReference type="EMBL" id="QSG07392.1"/>
    </source>
</evidence>
<sequence length="44" mass="4358">MTGKTADCPECGGTGTRGTETCEACNGTGDKPLAGSNKKPLVIS</sequence>